<keyword evidence="4" id="KW-1185">Reference proteome</keyword>
<dbReference type="OrthoDB" id="5086500at2759"/>
<accession>A0A388LZ22</accession>
<dbReference type="EMBL" id="BFEA01000616">
    <property type="protein sequence ID" value="GBG87482.1"/>
    <property type="molecule type" value="Genomic_DNA"/>
</dbReference>
<dbReference type="PANTHER" id="PTHR48202">
    <property type="entry name" value="ALPHA/BETA-HYDROLASES SUPERFAMILY PROTEIN"/>
    <property type="match status" value="1"/>
</dbReference>
<feature type="transmembrane region" description="Helical" evidence="2">
    <location>
        <begin position="117"/>
        <end position="135"/>
    </location>
</feature>
<feature type="region of interest" description="Disordered" evidence="1">
    <location>
        <begin position="1044"/>
        <end position="1100"/>
    </location>
</feature>
<evidence type="ECO:0000256" key="1">
    <source>
        <dbReference type="SAM" id="MobiDB-lite"/>
    </source>
</evidence>
<evidence type="ECO:0008006" key="5">
    <source>
        <dbReference type="Google" id="ProtNLM"/>
    </source>
</evidence>
<dbReference type="InterPro" id="IPR029058">
    <property type="entry name" value="AB_hydrolase_fold"/>
</dbReference>
<reference evidence="3 4" key="1">
    <citation type="journal article" date="2018" name="Cell">
        <title>The Chara Genome: Secondary Complexity and Implications for Plant Terrestrialization.</title>
        <authorList>
            <person name="Nishiyama T."/>
            <person name="Sakayama H."/>
            <person name="Vries J.D."/>
            <person name="Buschmann H."/>
            <person name="Saint-Marcoux D."/>
            <person name="Ullrich K.K."/>
            <person name="Haas F.B."/>
            <person name="Vanderstraeten L."/>
            <person name="Becker D."/>
            <person name="Lang D."/>
            <person name="Vosolsobe S."/>
            <person name="Rombauts S."/>
            <person name="Wilhelmsson P.K.I."/>
            <person name="Janitza P."/>
            <person name="Kern R."/>
            <person name="Heyl A."/>
            <person name="Rumpler F."/>
            <person name="Villalobos L.I.A.C."/>
            <person name="Clay J.M."/>
            <person name="Skokan R."/>
            <person name="Toyoda A."/>
            <person name="Suzuki Y."/>
            <person name="Kagoshima H."/>
            <person name="Schijlen E."/>
            <person name="Tajeshwar N."/>
            <person name="Catarino B."/>
            <person name="Hetherington A.J."/>
            <person name="Saltykova A."/>
            <person name="Bonnot C."/>
            <person name="Breuninger H."/>
            <person name="Symeonidi A."/>
            <person name="Radhakrishnan G.V."/>
            <person name="Van Nieuwerburgh F."/>
            <person name="Deforce D."/>
            <person name="Chang C."/>
            <person name="Karol K.G."/>
            <person name="Hedrich R."/>
            <person name="Ulvskov P."/>
            <person name="Glockner G."/>
            <person name="Delwiche C.F."/>
            <person name="Petrasek J."/>
            <person name="Van de Peer Y."/>
            <person name="Friml J."/>
            <person name="Beilby M."/>
            <person name="Dolan L."/>
            <person name="Kohara Y."/>
            <person name="Sugano S."/>
            <person name="Fujiyama A."/>
            <person name="Delaux P.-M."/>
            <person name="Quint M."/>
            <person name="TheiBen G."/>
            <person name="Hagemann M."/>
            <person name="Harholt J."/>
            <person name="Dunand C."/>
            <person name="Zachgo S."/>
            <person name="Langdale J."/>
            <person name="Maumus F."/>
            <person name="Straeten D.V.D."/>
            <person name="Gould S.B."/>
            <person name="Rensing S.A."/>
        </authorList>
    </citation>
    <scope>NUCLEOTIDE SEQUENCE [LARGE SCALE GENOMIC DNA]</scope>
    <source>
        <strain evidence="3 4">S276</strain>
    </source>
</reference>
<dbReference type="STRING" id="69332.A0A388LZ22"/>
<dbReference type="PANTHER" id="PTHR48202:SF1">
    <property type="entry name" value="ALPHA_BETA-HYDROLASES SUPERFAMILY PROTEIN"/>
    <property type="match status" value="1"/>
</dbReference>
<dbReference type="SUPFAM" id="SSF53474">
    <property type="entry name" value="alpha/beta-Hydrolases"/>
    <property type="match status" value="1"/>
</dbReference>
<feature type="compositionally biased region" description="Basic and acidic residues" evidence="1">
    <location>
        <begin position="1254"/>
        <end position="1274"/>
    </location>
</feature>
<keyword evidence="2" id="KW-0472">Membrane</keyword>
<evidence type="ECO:0000313" key="3">
    <source>
        <dbReference type="EMBL" id="GBG87482.1"/>
    </source>
</evidence>
<protein>
    <recommendedName>
        <fullName evidence="5">DUF676 domain-containing protein</fullName>
    </recommendedName>
</protein>
<dbReference type="InterPro" id="IPR016024">
    <property type="entry name" value="ARM-type_fold"/>
</dbReference>
<dbReference type="SUPFAM" id="SSF48371">
    <property type="entry name" value="ARM repeat"/>
    <property type="match status" value="1"/>
</dbReference>
<dbReference type="Gramene" id="GBG87482">
    <property type="protein sequence ID" value="GBG87482"/>
    <property type="gene ID" value="CBR_g45541"/>
</dbReference>
<feature type="region of interest" description="Disordered" evidence="1">
    <location>
        <begin position="969"/>
        <end position="992"/>
    </location>
</feature>
<feature type="compositionally biased region" description="Polar residues" evidence="1">
    <location>
        <begin position="1087"/>
        <end position="1099"/>
    </location>
</feature>
<proteinExistence type="predicted"/>
<dbReference type="Proteomes" id="UP000265515">
    <property type="component" value="Unassembled WGS sequence"/>
</dbReference>
<name>A0A388LZ22_CHABU</name>
<feature type="compositionally biased region" description="Low complexity" evidence="1">
    <location>
        <begin position="976"/>
        <end position="985"/>
    </location>
</feature>
<dbReference type="Gene3D" id="3.40.50.1820">
    <property type="entry name" value="alpha/beta hydrolase"/>
    <property type="match status" value="1"/>
</dbReference>
<evidence type="ECO:0000256" key="2">
    <source>
        <dbReference type="SAM" id="Phobius"/>
    </source>
</evidence>
<evidence type="ECO:0000313" key="4">
    <source>
        <dbReference type="Proteomes" id="UP000265515"/>
    </source>
</evidence>
<sequence length="1613" mass="170028">MSRYSQSVVRWMGNTRSSFGRSGVRNAAARASFSLHLGLPDGGSSRSFYTRPTSLSTSSTTVRLTVSGGSYGGAAHSLRLLASLSGGASSAPPRRSDDMDAFGSAGPRWRTRAHAKVGLTGLVLAAGVIAGVLATDRSDGLDFPKIDTRSMHDAARFAQSVSHKAGEAAIEVADHVTMMVAAPVRGVLDLLSYVTDGLITLGVLVRSVRAVLGVDLTEDEDDEEELEMVRPMAGGRLQDSAKQVTTVRRKTSWFAPRVGALIADLASCRRRRYAIATSADGAVVDWLLESLVDSDCWRLKLEASRALASLIKDDSVRDLVLSRTHAIPILLQYVSTAPSAVGSRLIEKQVVASKADSEDRQGDLMKGKKRPHGTEGDAIAKWPLLSVIFDLVTCDHCTVAVAGGSDDDDGDGVTRSRRHVALPAEASMEDICAAVNTLTEGLVENVGGGSPFNGQNSGTPPTGRRGGHGIGMGVLGDTAIVGQKTDPTATVNGAEHARWYGAVICQGGAVLGREDGSGYVRVVEKEGRSQFLPWYPGIEDLVQVAVRRGVNGLDGDDDSDLGRRGVWRGLISWGLGLSIQEGEGRSGSVQAGMGASSSSSSDLSIADPSAIVGQALAVSLAAWALASWATASSTNCSKIAAADVDGEAVKLAVLAKQRSVKWHGIKAAQRVIMEGGRGSEEVGEKWTKALMTVVACSTGTGAGTSSGPGPGTGTGKGTGTVTVTVTGTGTGTGKSAQLSLAAGYDSTIICLALEALTSCVTRSKAARRWMFETGLPQLREMLKATEGDKEIERRASALVALLVTTHPDGQSLSLDEFKKWTPVLLRWACGMESESETRGCAVGILHSTMKSLGQGRATIGQAWLASMLTTMVVDFPAAVHLSPSVGLEVTGEDRGGKKPAPTSVGIFQSHILKQAASAAARLAQVVVQDSAAAAAAAAAAGGEDQLQAEAPSWTSATVAQSVWRSGEDWLGGGSAGSKASTTAGTKKPKPVPAVEAAAAVSKALKAMSDLSSADVNRQRYIVDAGGVYLLRSMIIGSDYAKSQKPAEVGAPQPGSDIPSRGTGEGTRVEGLDTQRPVESGVADAPTTKGTTSDASASETQKMKKQALRLLAMISTHTDAGAAIAQDELLCSWLTGCADGRTVSADLKTCSYCRAILFHVAAGEKRNEETERKLTGLRTKDSRELVEQQVWPRFEDGVYLVEQTEDLGKAVVVRSTGVPEGLRKGRCQEYLETVVSGVGEDNGTNGTNGTKRRGKWEDAENTKVDATECRMRGRDGNTSGTDIEEGAGGSNLGPESNFDKPVEGVQENDSLLRGDVKVSERSLPVMDVVFIHGLCGGPFKTWRVAGASKNSAESKSKQEANAAAAVSQGKPAAAVTASDSEYKFDGDCWPTSWLADDIKGLRMLTLKYKTNLSEWSGATLPLNDVSSHLLQKLVAAGVGKRPFVFVTHSMGGLIAKQMIASALEDPRYAEIARSLRGVVFYSCPHFGSRLADVPWRIGYVLRPAPSIWELRSRSPRLEELNKTLRQMQAKGQVSILSFCESASTPLVEGYAGLALRMEVVPMESAYPGFGDVVVLEGTDHVNACKPQSRTDTAYVKTVDFLKNLKMALEREQQR</sequence>
<comment type="caution">
    <text evidence="3">The sequence shown here is derived from an EMBL/GenBank/DDBJ whole genome shotgun (WGS) entry which is preliminary data.</text>
</comment>
<feature type="region of interest" description="Disordered" evidence="1">
    <location>
        <begin position="1237"/>
        <end position="1306"/>
    </location>
</feature>
<gene>
    <name evidence="3" type="ORF">CBR_g45541</name>
</gene>
<dbReference type="OMA" id="WAFRMEV"/>
<organism evidence="3 4">
    <name type="scientific">Chara braunii</name>
    <name type="common">Braun's stonewort</name>
    <dbReference type="NCBI Taxonomy" id="69332"/>
    <lineage>
        <taxon>Eukaryota</taxon>
        <taxon>Viridiplantae</taxon>
        <taxon>Streptophyta</taxon>
        <taxon>Charophyceae</taxon>
        <taxon>Charales</taxon>
        <taxon>Characeae</taxon>
        <taxon>Chara</taxon>
    </lineage>
</organism>
<keyword evidence="2" id="KW-0812">Transmembrane</keyword>
<keyword evidence="2" id="KW-1133">Transmembrane helix</keyword>